<organism evidence="4">
    <name type="scientific">Leptolyngbya sp. NK1-12</name>
    <dbReference type="NCBI Taxonomy" id="2547451"/>
    <lineage>
        <taxon>Bacteria</taxon>
        <taxon>Bacillati</taxon>
        <taxon>Cyanobacteriota</taxon>
        <taxon>Cyanophyceae</taxon>
        <taxon>Leptolyngbyales</taxon>
        <taxon>Leptolyngbyaceae</taxon>
        <taxon>Leptolyngbya group</taxon>
        <taxon>Leptolyngbya</taxon>
    </lineage>
</organism>
<gene>
    <name evidence="4" type="ORF">HJG54_25230</name>
</gene>
<reference evidence="4" key="1">
    <citation type="submission" date="2020-05" db="EMBL/GenBank/DDBJ databases">
        <authorList>
            <person name="Zhu T."/>
            <person name="Keshari N."/>
            <person name="Lu X."/>
        </authorList>
    </citation>
    <scope>NUCLEOTIDE SEQUENCE</scope>
    <source>
        <strain evidence="4">NK1-12</strain>
    </source>
</reference>
<dbReference type="PANTHER" id="PTHR30055:SF200">
    <property type="entry name" value="HTH-TYPE TRANSCRIPTIONAL REPRESSOR BDCR"/>
    <property type="match status" value="1"/>
</dbReference>
<accession>A0AA96WI88</accession>
<protein>
    <submittedName>
        <fullName evidence="4">TetR/AcrR family transcriptional regulator</fullName>
    </submittedName>
</protein>
<evidence type="ECO:0000313" key="4">
    <source>
        <dbReference type="EMBL" id="WNZ25813.1"/>
    </source>
</evidence>
<dbReference type="SUPFAM" id="SSF46689">
    <property type="entry name" value="Homeodomain-like"/>
    <property type="match status" value="1"/>
</dbReference>
<dbReference type="GO" id="GO:0003700">
    <property type="term" value="F:DNA-binding transcription factor activity"/>
    <property type="evidence" value="ECO:0007669"/>
    <property type="project" value="TreeGrafter"/>
</dbReference>
<dbReference type="InterPro" id="IPR036271">
    <property type="entry name" value="Tet_transcr_reg_TetR-rel_C_sf"/>
</dbReference>
<proteinExistence type="predicted"/>
<dbReference type="GO" id="GO:0000976">
    <property type="term" value="F:transcription cis-regulatory region binding"/>
    <property type="evidence" value="ECO:0007669"/>
    <property type="project" value="TreeGrafter"/>
</dbReference>
<dbReference type="RefSeq" id="WP_316431984.1">
    <property type="nucleotide sequence ID" value="NZ_CP053586.1"/>
</dbReference>
<evidence type="ECO:0000256" key="2">
    <source>
        <dbReference type="PROSITE-ProRule" id="PRU00335"/>
    </source>
</evidence>
<dbReference type="PROSITE" id="PS50977">
    <property type="entry name" value="HTH_TETR_2"/>
    <property type="match status" value="1"/>
</dbReference>
<dbReference type="InterPro" id="IPR050109">
    <property type="entry name" value="HTH-type_TetR-like_transc_reg"/>
</dbReference>
<keyword evidence="1 2" id="KW-0238">DNA-binding</keyword>
<dbReference type="PANTHER" id="PTHR30055">
    <property type="entry name" value="HTH-TYPE TRANSCRIPTIONAL REGULATOR RUTR"/>
    <property type="match status" value="1"/>
</dbReference>
<name>A0AA96WI88_9CYAN</name>
<dbReference type="AlphaFoldDB" id="A0AA96WI88"/>
<dbReference type="PRINTS" id="PR00455">
    <property type="entry name" value="HTHTETR"/>
</dbReference>
<dbReference type="SUPFAM" id="SSF48498">
    <property type="entry name" value="Tetracyclin repressor-like, C-terminal domain"/>
    <property type="match status" value="1"/>
</dbReference>
<dbReference type="InterPro" id="IPR001647">
    <property type="entry name" value="HTH_TetR"/>
</dbReference>
<feature type="DNA-binding region" description="H-T-H motif" evidence="2">
    <location>
        <begin position="29"/>
        <end position="48"/>
    </location>
</feature>
<feature type="domain" description="HTH tetR-type" evidence="3">
    <location>
        <begin position="6"/>
        <end position="66"/>
    </location>
</feature>
<sequence length="193" mass="21785">MPKPRTDARERILRVADELFCREGVRAIGVDTIIAKSEVAKTTFYRYFPSKDDLVAAYLEGRNQQFWQLFDEVVNQYPDNPKQQLLALFRWFDELLAASESYGCPFLMVASEFPEIDHPGHQVAIAHKQQLRDRITELVTLAGIQPAEELSAALLLLGDGAFGELRLFRKPNNGISLEKAATQMIAVYANGIK</sequence>
<dbReference type="EMBL" id="CP053586">
    <property type="protein sequence ID" value="WNZ25813.1"/>
    <property type="molecule type" value="Genomic_DNA"/>
</dbReference>
<evidence type="ECO:0000256" key="1">
    <source>
        <dbReference type="ARBA" id="ARBA00023125"/>
    </source>
</evidence>
<evidence type="ECO:0000259" key="3">
    <source>
        <dbReference type="PROSITE" id="PS50977"/>
    </source>
</evidence>
<dbReference type="Pfam" id="PF00440">
    <property type="entry name" value="TetR_N"/>
    <property type="match status" value="1"/>
</dbReference>
<dbReference type="Gene3D" id="1.10.357.10">
    <property type="entry name" value="Tetracycline Repressor, domain 2"/>
    <property type="match status" value="1"/>
</dbReference>
<dbReference type="InterPro" id="IPR009057">
    <property type="entry name" value="Homeodomain-like_sf"/>
</dbReference>